<dbReference type="STRING" id="1423759.FC92_GL000378"/>
<dbReference type="AlphaFoldDB" id="A0A0R1MF54"/>
<keyword evidence="4" id="KW-0346">Stress response</keyword>
<dbReference type="PATRIC" id="fig|1423759.3.peg.412"/>
<evidence type="ECO:0000256" key="2">
    <source>
        <dbReference type="RuleBase" id="RU003616"/>
    </source>
</evidence>
<organism evidence="4 5">
    <name type="scientific">Liquorilactobacillus hordei DSM 19519</name>
    <dbReference type="NCBI Taxonomy" id="1423759"/>
    <lineage>
        <taxon>Bacteria</taxon>
        <taxon>Bacillati</taxon>
        <taxon>Bacillota</taxon>
        <taxon>Bacilli</taxon>
        <taxon>Lactobacillales</taxon>
        <taxon>Lactobacillaceae</taxon>
        <taxon>Liquorilactobacillus</taxon>
    </lineage>
</organism>
<dbReference type="Gene3D" id="2.60.40.790">
    <property type="match status" value="1"/>
</dbReference>
<evidence type="ECO:0000259" key="3">
    <source>
        <dbReference type="PROSITE" id="PS01031"/>
    </source>
</evidence>
<dbReference type="PANTHER" id="PTHR11527">
    <property type="entry name" value="HEAT-SHOCK PROTEIN 20 FAMILY MEMBER"/>
    <property type="match status" value="1"/>
</dbReference>
<reference evidence="4 5" key="1">
    <citation type="journal article" date="2015" name="Genome Announc.">
        <title>Expanding the biotechnology potential of lactobacilli through comparative genomics of 213 strains and associated genera.</title>
        <authorList>
            <person name="Sun Z."/>
            <person name="Harris H.M."/>
            <person name="McCann A."/>
            <person name="Guo C."/>
            <person name="Argimon S."/>
            <person name="Zhang W."/>
            <person name="Yang X."/>
            <person name="Jeffery I.B."/>
            <person name="Cooney J.C."/>
            <person name="Kagawa T.F."/>
            <person name="Liu W."/>
            <person name="Song Y."/>
            <person name="Salvetti E."/>
            <person name="Wrobel A."/>
            <person name="Rasinkangas P."/>
            <person name="Parkhill J."/>
            <person name="Rea M.C."/>
            <person name="O'Sullivan O."/>
            <person name="Ritari J."/>
            <person name="Douillard F.P."/>
            <person name="Paul Ross R."/>
            <person name="Yang R."/>
            <person name="Briner A.E."/>
            <person name="Felis G.E."/>
            <person name="de Vos W.M."/>
            <person name="Barrangou R."/>
            <person name="Klaenhammer T.R."/>
            <person name="Caufield P.W."/>
            <person name="Cui Y."/>
            <person name="Zhang H."/>
            <person name="O'Toole P.W."/>
        </authorList>
    </citation>
    <scope>NUCLEOTIDE SEQUENCE [LARGE SCALE GENOMIC DNA]</scope>
    <source>
        <strain evidence="4 5">DSM 19519</strain>
    </source>
</reference>
<dbReference type="EMBL" id="AZDX01000014">
    <property type="protein sequence ID" value="KRL06781.1"/>
    <property type="molecule type" value="Genomic_DNA"/>
</dbReference>
<dbReference type="InterPro" id="IPR002068">
    <property type="entry name" value="A-crystallin/Hsp20_dom"/>
</dbReference>
<name>A0A0R1MF54_9LACO</name>
<dbReference type="CDD" id="cd06471">
    <property type="entry name" value="ACD_LpsHSP_like"/>
    <property type="match status" value="1"/>
</dbReference>
<dbReference type="OrthoDB" id="9811615at2"/>
<keyword evidence="5" id="KW-1185">Reference proteome</keyword>
<dbReference type="RefSeq" id="WP_057869505.1">
    <property type="nucleotide sequence ID" value="NZ_AZDX01000014.1"/>
</dbReference>
<evidence type="ECO:0000256" key="1">
    <source>
        <dbReference type="PROSITE-ProRule" id="PRU00285"/>
    </source>
</evidence>
<dbReference type="InterPro" id="IPR031107">
    <property type="entry name" value="Small_HSP"/>
</dbReference>
<comment type="caution">
    <text evidence="4">The sequence shown here is derived from an EMBL/GenBank/DDBJ whole genome shotgun (WGS) entry which is preliminary data.</text>
</comment>
<proteinExistence type="inferred from homology"/>
<dbReference type="GeneID" id="98309899"/>
<dbReference type="PROSITE" id="PS01031">
    <property type="entry name" value="SHSP"/>
    <property type="match status" value="1"/>
</dbReference>
<dbReference type="InterPro" id="IPR008978">
    <property type="entry name" value="HSP20-like_chaperone"/>
</dbReference>
<protein>
    <submittedName>
        <fullName evidence="4">Heat shock protein Hsp20</fullName>
    </submittedName>
</protein>
<evidence type="ECO:0000313" key="5">
    <source>
        <dbReference type="Proteomes" id="UP000051448"/>
    </source>
</evidence>
<comment type="similarity">
    <text evidence="1 2">Belongs to the small heat shock protein (HSP20) family.</text>
</comment>
<dbReference type="Proteomes" id="UP000051448">
    <property type="component" value="Unassembled WGS sequence"/>
</dbReference>
<dbReference type="SUPFAM" id="SSF49764">
    <property type="entry name" value="HSP20-like chaperones"/>
    <property type="match status" value="1"/>
</dbReference>
<sequence>MSNELTNRINNWMEQDDFFSNLGHSFFEGAKSFNQALKTDIKETDEAYDVKVDIPGISKDDISLSYDDGVLSINAKRDSFEDKSDKDGNIITSERSYGSYSRQYRLPNVVKDQISAKYTDGVLNISLPKSKANLSSENQIKID</sequence>
<feature type="domain" description="SHSP" evidence="3">
    <location>
        <begin position="28"/>
        <end position="143"/>
    </location>
</feature>
<accession>A0A0R1MF54</accession>
<evidence type="ECO:0000313" key="4">
    <source>
        <dbReference type="EMBL" id="KRL06781.1"/>
    </source>
</evidence>
<gene>
    <name evidence="4" type="ORF">FC92_GL000378</name>
</gene>
<dbReference type="Pfam" id="PF00011">
    <property type="entry name" value="HSP20"/>
    <property type="match status" value="1"/>
</dbReference>